<sequence>MNHEIYIARKRKVFLPLGTATQPDHYVQSLLENIWGLGFTFSKALAERVATLSLEELEAFYKALMPVLKTAVGAHVVHTPMYPNFPWQVMEASQAELCTNAWLHYLGDTLDMRILPEYDTEERAPLRGTPPLKIIDLGTLEEFESIFTDLAGSKVSTSNADKHTLLWFAQHYQNDIGRLVPDVMPHKENMAFVGALLLLYTTAADRLLTRHCKTATDVLRLVVAYFNGDVSLAEKTRFHKLSRPRRKMLLHLLEQSTCSLDDMLKYREVWKRLGEKLHPSEYTKQFPRSAQAFETLRNDKHYRTFYSNVEMALKQHDIPAATTLLATRPGELARRLDRLLRNAADPHAVVNAFDAVAERVSTSVLLQVLTHFEYRLTPNDLRVFFPKGEASKAFAIPYNLPALSPETCQAVKDVCRKHLINRFATLPPLGKVFLDEALHNFTVPFTLRSASKALRTVSRGSKLPLPQGNIIRFFIWWREGRSRADIDLSAVAITGEHQLVDELAYYNLTTLGGYHSGDITSAPDGASEFIDIDVSKLREKGARYIIMCLNAFTEQPFYDLPECFAGVMIRQEANSGEIYEPRTVENKVDITANARGCIPMILDLADQQILWTDLSLSRMPPFALNNAGTNMPAMMVLTRAMTSLVKTSLYDLFSLHIEARGERVLEKEKADTIFAVDAGITPFDTPVIAAKFL</sequence>
<gene>
    <name evidence="2" type="ORF">KK062_25120</name>
</gene>
<evidence type="ECO:0000313" key="3">
    <source>
        <dbReference type="Proteomes" id="UP001319080"/>
    </source>
</evidence>
<evidence type="ECO:0000256" key="1">
    <source>
        <dbReference type="ARBA" id="ARBA00022686"/>
    </source>
</evidence>
<dbReference type="InterPro" id="IPR051324">
    <property type="entry name" value="Stress/Tellurium_Resist"/>
</dbReference>
<name>A0AAP2E3Q5_9BACT</name>
<dbReference type="PANTHER" id="PTHR32097:SF18">
    <property type="entry name" value="RING-TYPE DOMAIN-CONTAINING PROTEIN"/>
    <property type="match status" value="1"/>
</dbReference>
<evidence type="ECO:0000313" key="2">
    <source>
        <dbReference type="EMBL" id="MBT1711549.1"/>
    </source>
</evidence>
<dbReference type="EMBL" id="JAHESE010000036">
    <property type="protein sequence ID" value="MBT1711549.1"/>
    <property type="molecule type" value="Genomic_DNA"/>
</dbReference>
<comment type="caution">
    <text evidence="2">The sequence shown here is derived from an EMBL/GenBank/DDBJ whole genome shotgun (WGS) entry which is preliminary data.</text>
</comment>
<dbReference type="PANTHER" id="PTHR32097">
    <property type="entry name" value="CAMP-BINDING PROTEIN 1-RELATED"/>
    <property type="match status" value="1"/>
</dbReference>
<dbReference type="AlphaFoldDB" id="A0AAP2E3Q5"/>
<dbReference type="RefSeq" id="WP_254087118.1">
    <property type="nucleotide sequence ID" value="NZ_JAHESE010000036.1"/>
</dbReference>
<proteinExistence type="predicted"/>
<reference evidence="2 3" key="1">
    <citation type="submission" date="2021-05" db="EMBL/GenBank/DDBJ databases">
        <title>A Polyphasic approach of four new species of the genus Ohtaekwangia: Ohtaekwangia histidinii sp. nov., Ohtaekwangia cretensis sp. nov., Ohtaekwangia indiensis sp. nov., Ohtaekwangia reichenbachii sp. nov. from diverse environment.</title>
        <authorList>
            <person name="Octaviana S."/>
        </authorList>
    </citation>
    <scope>NUCLEOTIDE SEQUENCE [LARGE SCALE GENOMIC DNA]</scope>
    <source>
        <strain evidence="2 3">PWU5</strain>
    </source>
</reference>
<keyword evidence="3" id="KW-1185">Reference proteome</keyword>
<dbReference type="Proteomes" id="UP001319080">
    <property type="component" value="Unassembled WGS sequence"/>
</dbReference>
<dbReference type="GO" id="GO:0046690">
    <property type="term" value="P:response to tellurium ion"/>
    <property type="evidence" value="ECO:0007669"/>
    <property type="project" value="UniProtKB-KW"/>
</dbReference>
<dbReference type="CDD" id="cd06974">
    <property type="entry name" value="TerD_like"/>
    <property type="match status" value="1"/>
</dbReference>
<accession>A0AAP2E3Q5</accession>
<protein>
    <submittedName>
        <fullName evidence="2">TerD family protein</fullName>
    </submittedName>
</protein>
<dbReference type="Gene3D" id="2.60.60.30">
    <property type="entry name" value="sav2460 like domains"/>
    <property type="match status" value="1"/>
</dbReference>
<keyword evidence="1" id="KW-0778">Tellurium resistance</keyword>
<organism evidence="2 3">
    <name type="scientific">Dawidia cretensis</name>
    <dbReference type="NCBI Taxonomy" id="2782350"/>
    <lineage>
        <taxon>Bacteria</taxon>
        <taxon>Pseudomonadati</taxon>
        <taxon>Bacteroidota</taxon>
        <taxon>Cytophagia</taxon>
        <taxon>Cytophagales</taxon>
        <taxon>Chryseotaleaceae</taxon>
        <taxon>Dawidia</taxon>
    </lineage>
</organism>
<dbReference type="InterPro" id="IPR003325">
    <property type="entry name" value="TerD"/>
</dbReference>